<keyword evidence="4" id="KW-1185">Reference proteome</keyword>
<dbReference type="Pfam" id="PF04264">
    <property type="entry name" value="YceI"/>
    <property type="match status" value="1"/>
</dbReference>
<dbReference type="InterPro" id="IPR036761">
    <property type="entry name" value="TTHA0802/YceI-like_sf"/>
</dbReference>
<evidence type="ECO:0000313" key="4">
    <source>
        <dbReference type="Proteomes" id="UP001205740"/>
    </source>
</evidence>
<dbReference type="RefSeq" id="WP_253652993.1">
    <property type="nucleotide sequence ID" value="NZ_BAAAOE010000004.1"/>
</dbReference>
<accession>A0ABT1GWQ4</accession>
<dbReference type="SUPFAM" id="SSF101874">
    <property type="entry name" value="YceI-like"/>
    <property type="match status" value="1"/>
</dbReference>
<evidence type="ECO:0000256" key="1">
    <source>
        <dbReference type="ARBA" id="ARBA00008812"/>
    </source>
</evidence>
<gene>
    <name evidence="3" type="ORF">LX12_000586</name>
</gene>
<dbReference type="SMART" id="SM00867">
    <property type="entry name" value="YceI"/>
    <property type="match status" value="1"/>
</dbReference>
<comment type="caution">
    <text evidence="3">The sequence shown here is derived from an EMBL/GenBank/DDBJ whole genome shotgun (WGS) entry which is preliminary data.</text>
</comment>
<dbReference type="Proteomes" id="UP001205740">
    <property type="component" value="Unassembled WGS sequence"/>
</dbReference>
<dbReference type="EMBL" id="JAMTCG010000001">
    <property type="protein sequence ID" value="MCP2159422.1"/>
    <property type="molecule type" value="Genomic_DNA"/>
</dbReference>
<protein>
    <submittedName>
        <fullName evidence="3">Polyisoprenoid-binding protein YceI</fullName>
    </submittedName>
</protein>
<organism evidence="3 4">
    <name type="scientific">Williamsia serinedens</name>
    <dbReference type="NCBI Taxonomy" id="391736"/>
    <lineage>
        <taxon>Bacteria</taxon>
        <taxon>Bacillati</taxon>
        <taxon>Actinomycetota</taxon>
        <taxon>Actinomycetes</taxon>
        <taxon>Mycobacteriales</taxon>
        <taxon>Nocardiaceae</taxon>
        <taxon>Williamsia</taxon>
    </lineage>
</organism>
<name>A0ABT1GWQ4_9NOCA</name>
<feature type="domain" description="Lipid/polyisoprenoid-binding YceI-like" evidence="2">
    <location>
        <begin position="5"/>
        <end position="181"/>
    </location>
</feature>
<dbReference type="InterPro" id="IPR007372">
    <property type="entry name" value="Lipid/polyisoprenoid-bd_YceI"/>
</dbReference>
<reference evidence="3 4" key="1">
    <citation type="submission" date="2022-06" db="EMBL/GenBank/DDBJ databases">
        <title>Genomic Encyclopedia of Archaeal and Bacterial Type Strains, Phase II (KMG-II): from individual species to whole genera.</title>
        <authorList>
            <person name="Goeker M."/>
        </authorList>
    </citation>
    <scope>NUCLEOTIDE SEQUENCE [LARGE SCALE GENOMIC DNA]</scope>
    <source>
        <strain evidence="3 4">DSM 45037</strain>
    </source>
</reference>
<evidence type="ECO:0000313" key="3">
    <source>
        <dbReference type="EMBL" id="MCP2159422.1"/>
    </source>
</evidence>
<proteinExistence type="inferred from homology"/>
<dbReference type="Gene3D" id="2.40.128.110">
    <property type="entry name" value="Lipid/polyisoprenoid-binding, YceI-like"/>
    <property type="match status" value="1"/>
</dbReference>
<comment type="similarity">
    <text evidence="1">Belongs to the UPF0312 family.</text>
</comment>
<evidence type="ECO:0000259" key="2">
    <source>
        <dbReference type="SMART" id="SM00867"/>
    </source>
</evidence>
<sequence length="184" mass="20089">MADPRWTLTPTDDAVLEIRTDVTGKAATMGHRLTIEVTRWRADVRGDDDRPTSVELTAEVDSLDVVHGEGGVTPLLGPEKAVARSNALKTLDAKRHPRIVFRADTIDTTGSGMRLRGTLEIHGVTRDHTVELTVEEDGATRRLSTESVVRQTDFDVKPYSQLLGAMKVVDEVTVAFTATVPADD</sequence>